<evidence type="ECO:0000313" key="4">
    <source>
        <dbReference type="Proteomes" id="UP000199515"/>
    </source>
</evidence>
<dbReference type="AlphaFoldDB" id="A0A1H3PPY5"/>
<dbReference type="InterPro" id="IPR005183">
    <property type="entry name" value="DUF305_CopM-like"/>
</dbReference>
<dbReference type="InterPro" id="IPR012347">
    <property type="entry name" value="Ferritin-like"/>
</dbReference>
<organism evidence="3 4">
    <name type="scientific">Amycolatopsis xylanica</name>
    <dbReference type="NCBI Taxonomy" id="589385"/>
    <lineage>
        <taxon>Bacteria</taxon>
        <taxon>Bacillati</taxon>
        <taxon>Actinomycetota</taxon>
        <taxon>Actinomycetes</taxon>
        <taxon>Pseudonocardiales</taxon>
        <taxon>Pseudonocardiaceae</taxon>
        <taxon>Amycolatopsis</taxon>
    </lineage>
</organism>
<accession>A0A1H3PPY5</accession>
<dbReference type="PANTHER" id="PTHR36933:SF1">
    <property type="entry name" value="SLL0788 PROTEIN"/>
    <property type="match status" value="1"/>
</dbReference>
<dbReference type="EMBL" id="FNON01000008">
    <property type="protein sequence ID" value="SDZ03088.1"/>
    <property type="molecule type" value="Genomic_DNA"/>
</dbReference>
<keyword evidence="4" id="KW-1185">Reference proteome</keyword>
<evidence type="ECO:0000259" key="2">
    <source>
        <dbReference type="Pfam" id="PF03713"/>
    </source>
</evidence>
<evidence type="ECO:0000256" key="1">
    <source>
        <dbReference type="SAM" id="SignalP"/>
    </source>
</evidence>
<evidence type="ECO:0000313" key="3">
    <source>
        <dbReference type="EMBL" id="SDZ03088.1"/>
    </source>
</evidence>
<protein>
    <submittedName>
        <fullName evidence="3">Uncharacterized conserved protein, DUF305 family</fullName>
    </submittedName>
</protein>
<feature type="signal peptide" evidence="1">
    <location>
        <begin position="1"/>
        <end position="23"/>
    </location>
</feature>
<dbReference type="PANTHER" id="PTHR36933">
    <property type="entry name" value="SLL0788 PROTEIN"/>
    <property type="match status" value="1"/>
</dbReference>
<reference evidence="3 4" key="1">
    <citation type="submission" date="2016-10" db="EMBL/GenBank/DDBJ databases">
        <authorList>
            <person name="de Groot N.N."/>
        </authorList>
    </citation>
    <scope>NUCLEOTIDE SEQUENCE [LARGE SCALE GENOMIC DNA]</scope>
    <source>
        <strain evidence="3 4">CPCC 202699</strain>
    </source>
</reference>
<feature type="chain" id="PRO_5038390973" evidence="1">
    <location>
        <begin position="24"/>
        <end position="180"/>
    </location>
</feature>
<keyword evidence="1" id="KW-0732">Signal</keyword>
<dbReference type="PROSITE" id="PS51257">
    <property type="entry name" value="PROKAR_LIPOPROTEIN"/>
    <property type="match status" value="1"/>
</dbReference>
<name>A0A1H3PPY5_9PSEU</name>
<feature type="domain" description="DUF305" evidence="2">
    <location>
        <begin position="33"/>
        <end position="176"/>
    </location>
</feature>
<dbReference type="Proteomes" id="UP000199515">
    <property type="component" value="Unassembled WGS sequence"/>
</dbReference>
<dbReference type="Gene3D" id="1.20.1260.10">
    <property type="match status" value="1"/>
</dbReference>
<gene>
    <name evidence="3" type="ORF">SAMN05421504_108342</name>
</gene>
<dbReference type="Pfam" id="PF03713">
    <property type="entry name" value="DUF305"/>
    <property type="match status" value="1"/>
</dbReference>
<proteinExistence type="predicted"/>
<sequence>MKFRIALAAGLLTLAGCGSGGPAAPATEFNQTDVMFLQMMIPHHQQGIDIARLAKEHKLRPEIQVLANAIDVTQVNEVADMKAWLEGWAQPQTAGAAPEIHAHHGGTRLTPPDEVAELKAAKPEEFEKLFVNILTAHQHNAVELAQTEVAGGAAFKTKDLANRIVQSRTGEIKQLLGFLG</sequence>